<gene>
    <name evidence="2" type="ORF">UR21_C0004G0047</name>
</gene>
<dbReference type="Proteomes" id="UP000034803">
    <property type="component" value="Unassembled WGS sequence"/>
</dbReference>
<accession>A0A0F9YZR2</accession>
<sequence>MFTKDNSHEKYKQYLKEKHTRFGVSSEVVNDIVTNALGVGVDSLKRIVAGEVNEVYDTKTKDGNFIVRISRGEENRFLTEKWALNAARDVGVPTPQMFFIDEFENNGTKLKVCIENKLPGVSFNEIIEQEKLSGDQIKRINEEAGVILAKLHSVAPERFGSFIKGGVGSNKTWTDYVLKNYSDKEIENLYISADKIGLSRHQIDRILIILNDNTKVFGTVTPHLLHCDFGPKHYLVRDGEITGIIDFENCKSGDPVYDFAWLDYFGHDNLQEGYKKIAEIPNDYKLRISLYGLRISLSLISWYVAEKHITGMEHTKKQIEKYLKYFN</sequence>
<dbReference type="EMBL" id="LBOI01000004">
    <property type="protein sequence ID" value="KKP31911.1"/>
    <property type="molecule type" value="Genomic_DNA"/>
</dbReference>
<evidence type="ECO:0000313" key="3">
    <source>
        <dbReference type="Proteomes" id="UP000034803"/>
    </source>
</evidence>
<proteinExistence type="predicted"/>
<dbReference type="Gene3D" id="3.90.1200.10">
    <property type="match status" value="1"/>
</dbReference>
<dbReference type="PANTHER" id="PTHR21310:SF15">
    <property type="entry name" value="AMINOGLYCOSIDE PHOSPHOTRANSFERASE DOMAIN-CONTAINING PROTEIN"/>
    <property type="match status" value="1"/>
</dbReference>
<dbReference type="PANTHER" id="PTHR21310">
    <property type="entry name" value="AMINOGLYCOSIDE PHOSPHOTRANSFERASE-RELATED-RELATED"/>
    <property type="match status" value="1"/>
</dbReference>
<dbReference type="AlphaFoldDB" id="A0A0F9YZR2"/>
<comment type="caution">
    <text evidence="2">The sequence shown here is derived from an EMBL/GenBank/DDBJ whole genome shotgun (WGS) entry which is preliminary data.</text>
</comment>
<protein>
    <submittedName>
        <fullName evidence="2">Aminoglycoside phosphotransferase</fullName>
    </submittedName>
</protein>
<dbReference type="InterPro" id="IPR002575">
    <property type="entry name" value="Aminoglycoside_PTrfase"/>
</dbReference>
<dbReference type="InterPro" id="IPR051678">
    <property type="entry name" value="AGP_Transferase"/>
</dbReference>
<dbReference type="GO" id="GO:0016740">
    <property type="term" value="F:transferase activity"/>
    <property type="evidence" value="ECO:0007669"/>
    <property type="project" value="UniProtKB-KW"/>
</dbReference>
<dbReference type="Gene3D" id="3.30.200.150">
    <property type="match status" value="1"/>
</dbReference>
<reference evidence="2 3" key="1">
    <citation type="journal article" date="2015" name="Nature">
        <title>rRNA introns, odd ribosomes, and small enigmatic genomes across a large radiation of phyla.</title>
        <authorList>
            <person name="Brown C.T."/>
            <person name="Hug L.A."/>
            <person name="Thomas B.C."/>
            <person name="Sharon I."/>
            <person name="Castelle C.J."/>
            <person name="Singh A."/>
            <person name="Wilkins M.J."/>
            <person name="Williams K.H."/>
            <person name="Banfield J.F."/>
        </authorList>
    </citation>
    <scope>NUCLEOTIDE SEQUENCE [LARGE SCALE GENOMIC DNA]</scope>
</reference>
<organism evidence="2 3">
    <name type="scientific">Candidatus Woesebacteria bacterium GW2011_GWC2_31_9</name>
    <dbReference type="NCBI Taxonomy" id="1618586"/>
    <lineage>
        <taxon>Bacteria</taxon>
        <taxon>Candidatus Woeseibacteriota</taxon>
    </lineage>
</organism>
<dbReference type="InterPro" id="IPR011009">
    <property type="entry name" value="Kinase-like_dom_sf"/>
</dbReference>
<dbReference type="Pfam" id="PF01636">
    <property type="entry name" value="APH"/>
    <property type="match status" value="1"/>
</dbReference>
<dbReference type="SUPFAM" id="SSF56112">
    <property type="entry name" value="Protein kinase-like (PK-like)"/>
    <property type="match status" value="1"/>
</dbReference>
<keyword evidence="2" id="KW-0808">Transferase</keyword>
<evidence type="ECO:0000313" key="2">
    <source>
        <dbReference type="EMBL" id="KKP31911.1"/>
    </source>
</evidence>
<evidence type="ECO:0000259" key="1">
    <source>
        <dbReference type="Pfam" id="PF01636"/>
    </source>
</evidence>
<name>A0A0F9YZR2_9BACT</name>
<feature type="domain" description="Aminoglycoside phosphotransferase" evidence="1">
    <location>
        <begin position="44"/>
        <end position="265"/>
    </location>
</feature>